<feature type="transmembrane region" description="Helical" evidence="6">
    <location>
        <begin position="318"/>
        <end position="337"/>
    </location>
</feature>
<keyword evidence="10" id="KW-1185">Reference proteome</keyword>
<evidence type="ECO:0000256" key="7">
    <source>
        <dbReference type="SAM" id="SignalP"/>
    </source>
</evidence>
<evidence type="ECO:0000313" key="11">
    <source>
        <dbReference type="WBParaSite" id="Hba_18906"/>
    </source>
</evidence>
<dbReference type="InterPro" id="IPR047831">
    <property type="entry name" value="GPR180/TMEM145"/>
</dbReference>
<feature type="transmembrane region" description="Helical" evidence="6">
    <location>
        <begin position="169"/>
        <end position="192"/>
    </location>
</feature>
<evidence type="ECO:0000256" key="6">
    <source>
        <dbReference type="SAM" id="Phobius"/>
    </source>
</evidence>
<feature type="domain" description="GPR180/TMEM145 transmembrane" evidence="8">
    <location>
        <begin position="178"/>
        <end position="398"/>
    </location>
</feature>
<dbReference type="Pfam" id="PF10192">
    <property type="entry name" value="GPR180-TMEM145_TM"/>
    <property type="match status" value="1"/>
</dbReference>
<dbReference type="InterPro" id="IPR053880">
    <property type="entry name" value="GPR180-like_N"/>
</dbReference>
<keyword evidence="5" id="KW-0325">Glycoprotein</keyword>
<organism evidence="10 11">
    <name type="scientific">Heterorhabditis bacteriophora</name>
    <name type="common">Entomopathogenic nematode worm</name>
    <dbReference type="NCBI Taxonomy" id="37862"/>
    <lineage>
        <taxon>Eukaryota</taxon>
        <taxon>Metazoa</taxon>
        <taxon>Ecdysozoa</taxon>
        <taxon>Nematoda</taxon>
        <taxon>Chromadorea</taxon>
        <taxon>Rhabditida</taxon>
        <taxon>Rhabditina</taxon>
        <taxon>Rhabditomorpha</taxon>
        <taxon>Strongyloidea</taxon>
        <taxon>Heterorhabditidae</taxon>
        <taxon>Heterorhabditis</taxon>
    </lineage>
</organism>
<keyword evidence="2 6" id="KW-0812">Transmembrane</keyword>
<feature type="signal peptide" evidence="7">
    <location>
        <begin position="1"/>
        <end position="27"/>
    </location>
</feature>
<proteinExistence type="predicted"/>
<reference evidence="11" key="1">
    <citation type="submission" date="2016-11" db="UniProtKB">
        <authorList>
            <consortium name="WormBaseParasite"/>
        </authorList>
    </citation>
    <scope>IDENTIFICATION</scope>
</reference>
<comment type="subcellular location">
    <subcellularLocation>
        <location evidence="1">Membrane</location>
        <topology evidence="1">Multi-pass membrane protein</topology>
    </subcellularLocation>
</comment>
<dbReference type="GO" id="GO:0016020">
    <property type="term" value="C:membrane"/>
    <property type="evidence" value="ECO:0007669"/>
    <property type="project" value="UniProtKB-SubCell"/>
</dbReference>
<feature type="transmembrane region" description="Helical" evidence="6">
    <location>
        <begin position="250"/>
        <end position="267"/>
    </location>
</feature>
<feature type="chain" id="PRO_5009311338" evidence="7">
    <location>
        <begin position="28"/>
        <end position="403"/>
    </location>
</feature>
<dbReference type="Pfam" id="PF21892">
    <property type="entry name" value="TMEM145_N"/>
    <property type="match status" value="1"/>
</dbReference>
<keyword evidence="3 6" id="KW-1133">Transmembrane helix</keyword>
<evidence type="ECO:0000256" key="1">
    <source>
        <dbReference type="ARBA" id="ARBA00004141"/>
    </source>
</evidence>
<feature type="domain" description="GPR180-like N-terminal" evidence="9">
    <location>
        <begin position="23"/>
        <end position="141"/>
    </location>
</feature>
<name>A0A1I7XME2_HETBA</name>
<dbReference type="Proteomes" id="UP000095283">
    <property type="component" value="Unplaced"/>
</dbReference>
<feature type="transmembrane region" description="Helical" evidence="6">
    <location>
        <begin position="385"/>
        <end position="402"/>
    </location>
</feature>
<dbReference type="PANTHER" id="PTHR23252:SF24">
    <property type="entry name" value="TRANSMEMBRANE PROTEIN 145"/>
    <property type="match status" value="1"/>
</dbReference>
<keyword evidence="7" id="KW-0732">Signal</keyword>
<accession>A0A1I7XME2</accession>
<feature type="transmembrane region" description="Helical" evidence="6">
    <location>
        <begin position="279"/>
        <end position="298"/>
    </location>
</feature>
<evidence type="ECO:0000259" key="9">
    <source>
        <dbReference type="Pfam" id="PF21892"/>
    </source>
</evidence>
<dbReference type="AlphaFoldDB" id="A0A1I7XME2"/>
<evidence type="ECO:0000256" key="5">
    <source>
        <dbReference type="ARBA" id="ARBA00023180"/>
    </source>
</evidence>
<evidence type="ECO:0000259" key="8">
    <source>
        <dbReference type="Pfam" id="PF10192"/>
    </source>
</evidence>
<evidence type="ECO:0000256" key="2">
    <source>
        <dbReference type="ARBA" id="ARBA00022692"/>
    </source>
</evidence>
<evidence type="ECO:0000256" key="4">
    <source>
        <dbReference type="ARBA" id="ARBA00023136"/>
    </source>
</evidence>
<feature type="transmembrane region" description="Helical" evidence="6">
    <location>
        <begin position="213"/>
        <end position="230"/>
    </location>
</feature>
<protein>
    <submittedName>
        <fullName evidence="11">GpcrRhopsn4 domain-containing protein</fullName>
    </submittedName>
</protein>
<dbReference type="InterPro" id="IPR019336">
    <property type="entry name" value="GPR180/TMEM145_TM"/>
</dbReference>
<evidence type="ECO:0000256" key="3">
    <source>
        <dbReference type="ARBA" id="ARBA00022989"/>
    </source>
</evidence>
<dbReference type="WBParaSite" id="Hba_18906">
    <property type="protein sequence ID" value="Hba_18906"/>
    <property type="gene ID" value="Hba_18906"/>
</dbReference>
<dbReference type="GO" id="GO:0007186">
    <property type="term" value="P:G protein-coupled receptor signaling pathway"/>
    <property type="evidence" value="ECO:0007669"/>
    <property type="project" value="InterPro"/>
</dbReference>
<keyword evidence="4 6" id="KW-0472">Membrane</keyword>
<dbReference type="PANTHER" id="PTHR23252">
    <property type="entry name" value="INTIMAL THICKNESS RECEPTOR-RELATED"/>
    <property type="match status" value="1"/>
</dbReference>
<sequence length="403" mass="46264">MNVVISLCVGQILMLPVLCKLSTGILSTPEDFAYLDRFCFQSETGHLEFTLSYPLDQPVQNLLLYFDSEDQWPRAYTQLKVPLSPYDNKLTKCIIVNDTSASTPTTWVHCSGTRTFTSMRSRWWFLAISSCDLEDKGNNSNGIYVEYKLIMTNGEPTEILRFQFSDDEWLILPTDFLFLILLFILLLVNYVIGCQLTSRRLYHNTYRISTQSLLLDVTGLTMMVISYGTYAVDGVGTPFLKLMAQLFRGFAEMFFIFMVLLLARGLNVTKMKLSKVDNFALFCLISFFITSYIGMLFWEIKGFDPALVYYQSESIPGYLIAAWRIVAWIFFIFNSYFTQAASPLKKKFYTSFVILLTPWFWSGPVVLCIANYVLNNWVREGVVNIVNNCVVSYGYIVFLASLL</sequence>
<evidence type="ECO:0000313" key="10">
    <source>
        <dbReference type="Proteomes" id="UP000095283"/>
    </source>
</evidence>
<dbReference type="GO" id="GO:0019236">
    <property type="term" value="P:response to pheromone"/>
    <property type="evidence" value="ECO:0007669"/>
    <property type="project" value="InterPro"/>
</dbReference>
<feature type="transmembrane region" description="Helical" evidence="6">
    <location>
        <begin position="349"/>
        <end position="373"/>
    </location>
</feature>